<dbReference type="AlphaFoldDB" id="A0A453A2D1"/>
<dbReference type="Gramene" id="AET1Gv21014900.6">
    <property type="protein sequence ID" value="AET1Gv21014900.6"/>
    <property type="gene ID" value="AET1Gv21014900"/>
</dbReference>
<proteinExistence type="inferred from homology"/>
<dbReference type="Proteomes" id="UP000015105">
    <property type="component" value="Chromosome 1D"/>
</dbReference>
<evidence type="ECO:0000256" key="2">
    <source>
        <dbReference type="ARBA" id="ARBA00007267"/>
    </source>
</evidence>
<reference evidence="6" key="3">
    <citation type="journal article" date="2017" name="Nature">
        <title>Genome sequence of the progenitor of the wheat D genome Aegilops tauschii.</title>
        <authorList>
            <person name="Luo M.C."/>
            <person name="Gu Y.Q."/>
            <person name="Puiu D."/>
            <person name="Wang H."/>
            <person name="Twardziok S.O."/>
            <person name="Deal K.R."/>
            <person name="Huo N."/>
            <person name="Zhu T."/>
            <person name="Wang L."/>
            <person name="Wang Y."/>
            <person name="McGuire P.E."/>
            <person name="Liu S."/>
            <person name="Long H."/>
            <person name="Ramasamy R.K."/>
            <person name="Rodriguez J.C."/>
            <person name="Van S.L."/>
            <person name="Yuan L."/>
            <person name="Wang Z."/>
            <person name="Xia Z."/>
            <person name="Xiao L."/>
            <person name="Anderson O.D."/>
            <person name="Ouyang S."/>
            <person name="Liang Y."/>
            <person name="Zimin A.V."/>
            <person name="Pertea G."/>
            <person name="Qi P."/>
            <person name="Bennetzen J.L."/>
            <person name="Dai X."/>
            <person name="Dawson M.W."/>
            <person name="Muller H.G."/>
            <person name="Kugler K."/>
            <person name="Rivarola-Duarte L."/>
            <person name="Spannagl M."/>
            <person name="Mayer K.F.X."/>
            <person name="Lu F.H."/>
            <person name="Bevan M.W."/>
            <person name="Leroy P."/>
            <person name="Li P."/>
            <person name="You F.M."/>
            <person name="Sun Q."/>
            <person name="Liu Z."/>
            <person name="Lyons E."/>
            <person name="Wicker T."/>
            <person name="Salzberg S.L."/>
            <person name="Devos K.M."/>
            <person name="Dvorak J."/>
        </authorList>
    </citation>
    <scope>NUCLEOTIDE SEQUENCE [LARGE SCALE GENOMIC DNA]</scope>
    <source>
        <strain evidence="6">cv. AL8/78</strain>
    </source>
</reference>
<dbReference type="GO" id="GO:0006355">
    <property type="term" value="P:regulation of DNA-templated transcription"/>
    <property type="evidence" value="ECO:0007669"/>
    <property type="project" value="TreeGrafter"/>
</dbReference>
<evidence type="ECO:0000313" key="6">
    <source>
        <dbReference type="EnsemblPlants" id="AET1Gv21014900.6"/>
    </source>
</evidence>
<dbReference type="InterPro" id="IPR005172">
    <property type="entry name" value="CRC"/>
</dbReference>
<dbReference type="Pfam" id="PF03638">
    <property type="entry name" value="TCR"/>
    <property type="match status" value="3"/>
</dbReference>
<dbReference type="InterPro" id="IPR028307">
    <property type="entry name" value="Lin-54_fam"/>
</dbReference>
<organism evidence="6 7">
    <name type="scientific">Aegilops tauschii subsp. strangulata</name>
    <name type="common">Goatgrass</name>
    <dbReference type="NCBI Taxonomy" id="200361"/>
    <lineage>
        <taxon>Eukaryota</taxon>
        <taxon>Viridiplantae</taxon>
        <taxon>Streptophyta</taxon>
        <taxon>Embryophyta</taxon>
        <taxon>Tracheophyta</taxon>
        <taxon>Spermatophyta</taxon>
        <taxon>Magnoliopsida</taxon>
        <taxon>Liliopsida</taxon>
        <taxon>Poales</taxon>
        <taxon>Poaceae</taxon>
        <taxon>BOP clade</taxon>
        <taxon>Pooideae</taxon>
        <taxon>Triticodae</taxon>
        <taxon>Triticeae</taxon>
        <taxon>Triticinae</taxon>
        <taxon>Aegilops</taxon>
    </lineage>
</organism>
<dbReference type="PANTHER" id="PTHR12446:SF34">
    <property type="entry name" value="PROTEIN LIN-54 HOMOLOG"/>
    <property type="match status" value="1"/>
</dbReference>
<keyword evidence="3" id="KW-0539">Nucleus</keyword>
<reference evidence="6" key="4">
    <citation type="submission" date="2019-03" db="UniProtKB">
        <authorList>
            <consortium name="EnsemblPlants"/>
        </authorList>
    </citation>
    <scope>IDENTIFICATION</scope>
</reference>
<sequence>ATFPLPASASASVASPPEAAGTAAPSLLLSGELGATPSPRNPTLLPLPHARRCRDTSSCQLLPWTLLLWRCGTRVAAKTPDAKPESALVSGMVCLAFVGDASARAARTIRGGWAIDVLPTKCSCKSTRCKTRVCACFREDSRCTGLCKCVGCENNPRGLVNEADSRPKKCKCKRTKCKTNMCTCFSADSRCTGLCKCEGCENTPEGLANEGDKGCTCKLIKCKTKNCGCLNRGARCTLKCSCQGCENGKGTGGADTSQDSREAQVPTSE</sequence>
<comment type="subcellular location">
    <subcellularLocation>
        <location evidence="1">Nucleus</location>
    </subcellularLocation>
</comment>
<comment type="similarity">
    <text evidence="2">Belongs to the lin-54 family.</text>
</comment>
<reference evidence="6" key="5">
    <citation type="journal article" date="2021" name="G3 (Bethesda)">
        <title>Aegilops tauschii genome assembly Aet v5.0 features greater sequence contiguity and improved annotation.</title>
        <authorList>
            <person name="Wang L."/>
            <person name="Zhu T."/>
            <person name="Rodriguez J.C."/>
            <person name="Deal K.R."/>
            <person name="Dubcovsky J."/>
            <person name="McGuire P.E."/>
            <person name="Lux T."/>
            <person name="Spannagl M."/>
            <person name="Mayer K.F.X."/>
            <person name="Baldrich P."/>
            <person name="Meyers B.C."/>
            <person name="Huo N."/>
            <person name="Gu Y.Q."/>
            <person name="Zhou H."/>
            <person name="Devos K.M."/>
            <person name="Bennetzen J.L."/>
            <person name="Unver T."/>
            <person name="Budak H."/>
            <person name="Gulick P.J."/>
            <person name="Galiba G."/>
            <person name="Kalapos B."/>
            <person name="Nelson D.R."/>
            <person name="Li P."/>
            <person name="You F.M."/>
            <person name="Luo M.C."/>
            <person name="Dvorak J."/>
        </authorList>
    </citation>
    <scope>NUCLEOTIDE SEQUENCE [LARGE SCALE GENOMIC DNA]</scope>
    <source>
        <strain evidence="6">cv. AL8/78</strain>
    </source>
</reference>
<reference evidence="7" key="1">
    <citation type="journal article" date="2014" name="Science">
        <title>Ancient hybridizations among the ancestral genomes of bread wheat.</title>
        <authorList>
            <consortium name="International Wheat Genome Sequencing Consortium,"/>
            <person name="Marcussen T."/>
            <person name="Sandve S.R."/>
            <person name="Heier L."/>
            <person name="Spannagl M."/>
            <person name="Pfeifer M."/>
            <person name="Jakobsen K.S."/>
            <person name="Wulff B.B."/>
            <person name="Steuernagel B."/>
            <person name="Mayer K.F."/>
            <person name="Olsen O.A."/>
        </authorList>
    </citation>
    <scope>NUCLEOTIDE SEQUENCE [LARGE SCALE GENOMIC DNA]</scope>
    <source>
        <strain evidence="7">cv. AL8/78</strain>
    </source>
</reference>
<protein>
    <recommendedName>
        <fullName evidence="5">CRC domain-containing protein</fullName>
    </recommendedName>
</protein>
<feature type="region of interest" description="Disordered" evidence="4">
    <location>
        <begin position="248"/>
        <end position="269"/>
    </location>
</feature>
<reference evidence="7" key="2">
    <citation type="journal article" date="2017" name="Nat. Plants">
        <title>The Aegilops tauschii genome reveals multiple impacts of transposons.</title>
        <authorList>
            <person name="Zhao G."/>
            <person name="Zou C."/>
            <person name="Li K."/>
            <person name="Wang K."/>
            <person name="Li T."/>
            <person name="Gao L."/>
            <person name="Zhang X."/>
            <person name="Wang H."/>
            <person name="Yang Z."/>
            <person name="Liu X."/>
            <person name="Jiang W."/>
            <person name="Mao L."/>
            <person name="Kong X."/>
            <person name="Jiao Y."/>
            <person name="Jia J."/>
        </authorList>
    </citation>
    <scope>NUCLEOTIDE SEQUENCE [LARGE SCALE GENOMIC DNA]</scope>
    <source>
        <strain evidence="7">cv. AL8/78</strain>
    </source>
</reference>
<accession>A0A453A2D1</accession>
<dbReference type="PROSITE" id="PS51634">
    <property type="entry name" value="CRC"/>
    <property type="match status" value="1"/>
</dbReference>
<evidence type="ECO:0000256" key="4">
    <source>
        <dbReference type="SAM" id="MobiDB-lite"/>
    </source>
</evidence>
<dbReference type="EnsemblPlants" id="AET1Gv21014900.6">
    <property type="protein sequence ID" value="AET1Gv21014900.6"/>
    <property type="gene ID" value="AET1Gv21014900"/>
</dbReference>
<evidence type="ECO:0000313" key="7">
    <source>
        <dbReference type="Proteomes" id="UP000015105"/>
    </source>
</evidence>
<dbReference type="PANTHER" id="PTHR12446">
    <property type="entry name" value="TESMIN/TSO1-RELATED"/>
    <property type="match status" value="1"/>
</dbReference>
<evidence type="ECO:0000256" key="1">
    <source>
        <dbReference type="ARBA" id="ARBA00004123"/>
    </source>
</evidence>
<evidence type="ECO:0000256" key="3">
    <source>
        <dbReference type="ARBA" id="ARBA00023242"/>
    </source>
</evidence>
<dbReference type="SMART" id="SM01114">
    <property type="entry name" value="CXC"/>
    <property type="match status" value="3"/>
</dbReference>
<dbReference type="GO" id="GO:0005634">
    <property type="term" value="C:nucleus"/>
    <property type="evidence" value="ECO:0007669"/>
    <property type="project" value="UniProtKB-SubCell"/>
</dbReference>
<evidence type="ECO:0000259" key="5">
    <source>
        <dbReference type="PROSITE" id="PS51634"/>
    </source>
</evidence>
<keyword evidence="7" id="KW-1185">Reference proteome</keyword>
<feature type="domain" description="CRC" evidence="5">
    <location>
        <begin position="118"/>
        <end position="205"/>
    </location>
</feature>
<dbReference type="InterPro" id="IPR033467">
    <property type="entry name" value="Tesmin/TSO1-like_CXC"/>
</dbReference>
<name>A0A453A2D1_AEGTS</name>